<evidence type="ECO:0000259" key="10">
    <source>
        <dbReference type="Pfam" id="PF07730"/>
    </source>
</evidence>
<keyword evidence="9" id="KW-0812">Transmembrane</keyword>
<feature type="transmembrane region" description="Helical" evidence="9">
    <location>
        <begin position="118"/>
        <end position="136"/>
    </location>
</feature>
<dbReference type="GO" id="GO:0016301">
    <property type="term" value="F:kinase activity"/>
    <property type="evidence" value="ECO:0007669"/>
    <property type="project" value="UniProtKB-KW"/>
</dbReference>
<evidence type="ECO:0000256" key="7">
    <source>
        <dbReference type="ARBA" id="ARBA00022840"/>
    </source>
</evidence>
<feature type="domain" description="Signal transduction histidine kinase subgroup 3 dimerisation and phosphoacceptor" evidence="10">
    <location>
        <begin position="171"/>
        <end position="230"/>
    </location>
</feature>
<protein>
    <recommendedName>
        <fullName evidence="2">histidine kinase</fullName>
        <ecNumber evidence="2">2.7.13.3</ecNumber>
    </recommendedName>
</protein>
<dbReference type="Gene3D" id="3.30.565.10">
    <property type="entry name" value="Histidine kinase-like ATPase, C-terminal domain"/>
    <property type="match status" value="1"/>
</dbReference>
<evidence type="ECO:0000256" key="6">
    <source>
        <dbReference type="ARBA" id="ARBA00022777"/>
    </source>
</evidence>
<accession>A0ABS2MVT2</accession>
<keyword evidence="12" id="KW-1185">Reference proteome</keyword>
<dbReference type="Pfam" id="PF07730">
    <property type="entry name" value="HisKA_3"/>
    <property type="match status" value="1"/>
</dbReference>
<feature type="transmembrane region" description="Helical" evidence="9">
    <location>
        <begin position="28"/>
        <end position="44"/>
    </location>
</feature>
<keyword evidence="9" id="KW-1133">Transmembrane helix</keyword>
<dbReference type="RefSeq" id="WP_239584134.1">
    <property type="nucleotide sequence ID" value="NZ_JAFBDR010000002.1"/>
</dbReference>
<evidence type="ECO:0000256" key="1">
    <source>
        <dbReference type="ARBA" id="ARBA00000085"/>
    </source>
</evidence>
<dbReference type="PANTHER" id="PTHR24421">
    <property type="entry name" value="NITRATE/NITRITE SENSOR PROTEIN NARX-RELATED"/>
    <property type="match status" value="1"/>
</dbReference>
<keyword evidence="8" id="KW-0902">Two-component regulatory system</keyword>
<dbReference type="InterPro" id="IPR036890">
    <property type="entry name" value="HATPase_C_sf"/>
</dbReference>
<proteinExistence type="predicted"/>
<evidence type="ECO:0000256" key="2">
    <source>
        <dbReference type="ARBA" id="ARBA00012438"/>
    </source>
</evidence>
<sequence>MGRFLPLAILSFIGLFHAYSQKHFPFIILLLSLVFVCYFLIPVLKWRLALYIVMIFLIWTIDYINIGPINLFLLLICLYIHLDTLHWLSTIAYRVFTVVNFTFLHLGLYINEQFQIEWLVLSLILLYPLLKLHALIQERHEQQHTYETLLSEFRKMKRLALESERGARLEERTKIARNIHDSVGHKLTALLMKLEMLRLQERKTEYEELKLLASESLEETRHAVRALQHEENEGIASVLQLIRQLESESHIHLDFTFKKGVLSANLSNKQNVALYRVLQESLTNAMRHAHSREVKVVLALNAIRNLEFTVENKIYEQKQLTWGFGLTNMKKRIEELNGMLNVYQQDNRFVVSGYLPLEGKEIEL</sequence>
<organism evidence="11 12">
    <name type="scientific">Aquibacillus albus</name>
    <dbReference type="NCBI Taxonomy" id="1168171"/>
    <lineage>
        <taxon>Bacteria</taxon>
        <taxon>Bacillati</taxon>
        <taxon>Bacillota</taxon>
        <taxon>Bacilli</taxon>
        <taxon>Bacillales</taxon>
        <taxon>Bacillaceae</taxon>
        <taxon>Aquibacillus</taxon>
    </lineage>
</organism>
<evidence type="ECO:0000256" key="8">
    <source>
        <dbReference type="ARBA" id="ARBA00023012"/>
    </source>
</evidence>
<dbReference type="CDD" id="cd16917">
    <property type="entry name" value="HATPase_UhpB-NarQ-NarX-like"/>
    <property type="match status" value="1"/>
</dbReference>
<dbReference type="EMBL" id="JAFBDR010000002">
    <property type="protein sequence ID" value="MBM7569950.1"/>
    <property type="molecule type" value="Genomic_DNA"/>
</dbReference>
<evidence type="ECO:0000256" key="5">
    <source>
        <dbReference type="ARBA" id="ARBA00022741"/>
    </source>
</evidence>
<comment type="caution">
    <text evidence="11">The sequence shown here is derived from an EMBL/GenBank/DDBJ whole genome shotgun (WGS) entry which is preliminary data.</text>
</comment>
<keyword evidence="7" id="KW-0067">ATP-binding</keyword>
<evidence type="ECO:0000313" key="11">
    <source>
        <dbReference type="EMBL" id="MBM7569950.1"/>
    </source>
</evidence>
<name>A0ABS2MVT2_9BACI</name>
<dbReference type="Gene3D" id="1.20.5.1930">
    <property type="match status" value="1"/>
</dbReference>
<dbReference type="PANTHER" id="PTHR24421:SF10">
    <property type="entry name" value="NITRATE_NITRITE SENSOR PROTEIN NARQ"/>
    <property type="match status" value="1"/>
</dbReference>
<comment type="catalytic activity">
    <reaction evidence="1">
        <text>ATP + protein L-histidine = ADP + protein N-phospho-L-histidine.</text>
        <dbReference type="EC" id="2.7.13.3"/>
    </reaction>
</comment>
<keyword evidence="4" id="KW-0808">Transferase</keyword>
<dbReference type="InterPro" id="IPR011712">
    <property type="entry name" value="Sig_transdc_His_kin_sub3_dim/P"/>
</dbReference>
<keyword evidence="9" id="KW-0472">Membrane</keyword>
<keyword evidence="6 11" id="KW-0418">Kinase</keyword>
<dbReference type="EC" id="2.7.13.3" evidence="2"/>
<feature type="transmembrane region" description="Helical" evidence="9">
    <location>
        <begin position="87"/>
        <end position="106"/>
    </location>
</feature>
<evidence type="ECO:0000256" key="3">
    <source>
        <dbReference type="ARBA" id="ARBA00022553"/>
    </source>
</evidence>
<feature type="transmembrane region" description="Helical" evidence="9">
    <location>
        <begin position="51"/>
        <end position="81"/>
    </location>
</feature>
<dbReference type="SUPFAM" id="SSF55874">
    <property type="entry name" value="ATPase domain of HSP90 chaperone/DNA topoisomerase II/histidine kinase"/>
    <property type="match status" value="1"/>
</dbReference>
<dbReference type="Proteomes" id="UP001296943">
    <property type="component" value="Unassembled WGS sequence"/>
</dbReference>
<reference evidence="11 12" key="1">
    <citation type="submission" date="2021-01" db="EMBL/GenBank/DDBJ databases">
        <title>Genomic Encyclopedia of Type Strains, Phase IV (KMG-IV): sequencing the most valuable type-strain genomes for metagenomic binning, comparative biology and taxonomic classification.</title>
        <authorList>
            <person name="Goeker M."/>
        </authorList>
    </citation>
    <scope>NUCLEOTIDE SEQUENCE [LARGE SCALE GENOMIC DNA]</scope>
    <source>
        <strain evidence="11 12">DSM 23711</strain>
    </source>
</reference>
<evidence type="ECO:0000313" key="12">
    <source>
        <dbReference type="Proteomes" id="UP001296943"/>
    </source>
</evidence>
<keyword evidence="5" id="KW-0547">Nucleotide-binding</keyword>
<evidence type="ECO:0000256" key="9">
    <source>
        <dbReference type="SAM" id="Phobius"/>
    </source>
</evidence>
<keyword evidence="3" id="KW-0597">Phosphoprotein</keyword>
<gene>
    <name evidence="11" type="ORF">JOC48_000428</name>
</gene>
<dbReference type="InterPro" id="IPR050482">
    <property type="entry name" value="Sensor_HK_TwoCompSys"/>
</dbReference>
<evidence type="ECO:0000256" key="4">
    <source>
        <dbReference type="ARBA" id="ARBA00022679"/>
    </source>
</evidence>